<dbReference type="CDD" id="cd09112">
    <property type="entry name" value="PLDc_CLS_2"/>
    <property type="match status" value="1"/>
</dbReference>
<feature type="domain" description="PLD phosphodiesterase" evidence="3">
    <location>
        <begin position="173"/>
        <end position="200"/>
    </location>
</feature>
<gene>
    <name evidence="4" type="ORF">HDA30_001588</name>
</gene>
<proteinExistence type="predicted"/>
<dbReference type="PANTHER" id="PTHR21248:SF22">
    <property type="entry name" value="PHOSPHOLIPASE D"/>
    <property type="match status" value="1"/>
</dbReference>
<dbReference type="Gene3D" id="3.30.870.10">
    <property type="entry name" value="Endonuclease Chain A"/>
    <property type="match status" value="2"/>
</dbReference>
<evidence type="ECO:0000313" key="4">
    <source>
        <dbReference type="EMBL" id="MBB4736080.1"/>
    </source>
</evidence>
<keyword evidence="2" id="KW-0472">Membrane</keyword>
<dbReference type="SUPFAM" id="SSF56024">
    <property type="entry name" value="Phospholipase D/nuclease"/>
    <property type="match status" value="2"/>
</dbReference>
<dbReference type="InterPro" id="IPR025202">
    <property type="entry name" value="PLD-like_dom"/>
</dbReference>
<dbReference type="Pfam" id="PF13091">
    <property type="entry name" value="PLDc_2"/>
    <property type="match status" value="2"/>
</dbReference>
<keyword evidence="4" id="KW-0808">Transferase</keyword>
<dbReference type="AlphaFoldDB" id="A0A7W7M3W2"/>
<organism evidence="4 5">
    <name type="scientific">Micrococcus cohnii</name>
    <dbReference type="NCBI Taxonomy" id="993416"/>
    <lineage>
        <taxon>Bacteria</taxon>
        <taxon>Bacillati</taxon>
        <taxon>Actinomycetota</taxon>
        <taxon>Actinomycetes</taxon>
        <taxon>Micrococcales</taxon>
        <taxon>Micrococcaceae</taxon>
        <taxon>Micrococcus</taxon>
    </lineage>
</organism>
<feature type="region of interest" description="Disordered" evidence="1">
    <location>
        <begin position="54"/>
        <end position="73"/>
    </location>
</feature>
<name>A0A7W7M3W2_9MICC</name>
<keyword evidence="2" id="KW-0812">Transmembrane</keyword>
<dbReference type="GO" id="GO:0030572">
    <property type="term" value="F:phosphatidyltransferase activity"/>
    <property type="evidence" value="ECO:0007669"/>
    <property type="project" value="UniProtKB-ARBA"/>
</dbReference>
<dbReference type="PANTHER" id="PTHR21248">
    <property type="entry name" value="CARDIOLIPIN SYNTHASE"/>
    <property type="match status" value="1"/>
</dbReference>
<feature type="compositionally biased region" description="Basic residues" evidence="1">
    <location>
        <begin position="54"/>
        <end position="70"/>
    </location>
</feature>
<evidence type="ECO:0000259" key="3">
    <source>
        <dbReference type="PROSITE" id="PS50035"/>
    </source>
</evidence>
<dbReference type="SMART" id="SM00155">
    <property type="entry name" value="PLDc"/>
    <property type="match status" value="2"/>
</dbReference>
<evidence type="ECO:0000256" key="2">
    <source>
        <dbReference type="SAM" id="Phobius"/>
    </source>
</evidence>
<dbReference type="EMBL" id="JACHNA010000001">
    <property type="protein sequence ID" value="MBB4736080.1"/>
    <property type="molecule type" value="Genomic_DNA"/>
</dbReference>
<keyword evidence="2" id="KW-1133">Transmembrane helix</keyword>
<dbReference type="PROSITE" id="PS50035">
    <property type="entry name" value="PLD"/>
    <property type="match status" value="2"/>
</dbReference>
<reference evidence="4 5" key="1">
    <citation type="submission" date="2020-08" db="EMBL/GenBank/DDBJ databases">
        <title>Sequencing the genomes of 1000 actinobacteria strains.</title>
        <authorList>
            <person name="Klenk H.-P."/>
        </authorList>
    </citation>
    <scope>NUCLEOTIDE SEQUENCE [LARGE SCALE GENOMIC DNA]</scope>
    <source>
        <strain evidence="4 5">DSM 23974</strain>
    </source>
</reference>
<evidence type="ECO:0000313" key="5">
    <source>
        <dbReference type="Proteomes" id="UP000540191"/>
    </source>
</evidence>
<protein>
    <submittedName>
        <fullName evidence="4">Cardiolipin synthase</fullName>
        <ecNumber evidence="4">2.7.8.-</ecNumber>
    </submittedName>
</protein>
<dbReference type="InterPro" id="IPR001736">
    <property type="entry name" value="PLipase_D/transphosphatidylase"/>
</dbReference>
<dbReference type="GO" id="GO:0032049">
    <property type="term" value="P:cardiolipin biosynthetic process"/>
    <property type="evidence" value="ECO:0007669"/>
    <property type="project" value="UniProtKB-ARBA"/>
</dbReference>
<dbReference type="RefSeq" id="WP_158496299.1">
    <property type="nucleotide sequence ID" value="NZ_JACHNA010000001.1"/>
</dbReference>
<feature type="domain" description="PLD phosphodiesterase" evidence="3">
    <location>
        <begin position="340"/>
        <end position="367"/>
    </location>
</feature>
<comment type="caution">
    <text evidence="4">The sequence shown here is derived from an EMBL/GenBank/DDBJ whole genome shotgun (WGS) entry which is preliminary data.</text>
</comment>
<evidence type="ECO:0000256" key="1">
    <source>
        <dbReference type="SAM" id="MobiDB-lite"/>
    </source>
</evidence>
<dbReference type="EC" id="2.7.8.-" evidence="4"/>
<dbReference type="Proteomes" id="UP000540191">
    <property type="component" value="Unassembled WGS sequence"/>
</dbReference>
<dbReference type="CDD" id="cd09110">
    <property type="entry name" value="PLDc_CLS_1"/>
    <property type="match status" value="1"/>
</dbReference>
<sequence length="427" mass="47727">MSPVSRLPFPAGLRADRLLRRVAVNAAGVAALTTVVVPTVVAAGLTAVDMVKRRHRKARPAPKPGTHRARVGSSTMAIHTSGQELYDEMIAAIDGAQESVKLETYIWKDDATGRRFVEALNRAAERGVTVHAIYDGFGNLVVPKRFYTGLSEKVHVYRLPAFTRPYWRGIIRHTGFNHSKVLVVDGRIGFVGGFNIGDDYATTWRDTHVQVEGPSVWGLDHSIATVWNASHPEGERMEWFPPEEWATQVRVASNLPVQLVYPIRESYLTAIERAQRHIYISTPYFIPDQQVLRALKAAAARGVDVQVMVPKDSNHIVADWVSRGFYAELLEAGITILLYKACMIHAKTATVDGQWSTVGTANIDRLSLGYNYETNIGVLDPEFAAQMERIFAADARHCERVDHPRWEDRHGLARVIETLLRPLRPLL</sequence>
<feature type="transmembrane region" description="Helical" evidence="2">
    <location>
        <begin position="22"/>
        <end position="48"/>
    </location>
</feature>
<accession>A0A7W7M3W2</accession>
<keyword evidence="5" id="KW-1185">Reference proteome</keyword>